<dbReference type="SUPFAM" id="SSF51735">
    <property type="entry name" value="NAD(P)-binding Rossmann-fold domains"/>
    <property type="match status" value="1"/>
</dbReference>
<dbReference type="AlphaFoldDB" id="A0A2B7XAU7"/>
<comment type="caution">
    <text evidence="3">The sequence shown here is derived from an EMBL/GenBank/DDBJ whole genome shotgun (WGS) entry which is preliminary data.</text>
</comment>
<evidence type="ECO:0000313" key="4">
    <source>
        <dbReference type="Proteomes" id="UP000224080"/>
    </source>
</evidence>
<protein>
    <submittedName>
        <fullName evidence="3">Uncharacterized protein</fullName>
    </submittedName>
</protein>
<dbReference type="InterPro" id="IPR036291">
    <property type="entry name" value="NAD(P)-bd_dom_sf"/>
</dbReference>
<keyword evidence="4" id="KW-1185">Reference proteome</keyword>
<name>A0A2B7XAU7_9EURO</name>
<dbReference type="InterPro" id="IPR051911">
    <property type="entry name" value="SDR_oxidoreductase"/>
</dbReference>
<gene>
    <name evidence="3" type="ORF">GX51_02610</name>
</gene>
<dbReference type="OrthoDB" id="1274115at2759"/>
<dbReference type="CDD" id="cd05374">
    <property type="entry name" value="17beta-HSD-like_SDR_c"/>
    <property type="match status" value="1"/>
</dbReference>
<reference evidence="3 4" key="1">
    <citation type="submission" date="2017-10" db="EMBL/GenBank/DDBJ databases">
        <title>Comparative genomics in systemic dimorphic fungi from Ajellomycetaceae.</title>
        <authorList>
            <person name="Munoz J.F."/>
            <person name="Mcewen J.G."/>
            <person name="Clay O.K."/>
            <person name="Cuomo C.A."/>
        </authorList>
    </citation>
    <scope>NUCLEOTIDE SEQUENCE [LARGE SCALE GENOMIC DNA]</scope>
    <source>
        <strain evidence="3 4">UAMH130</strain>
    </source>
</reference>
<keyword evidence="2" id="KW-0560">Oxidoreductase</keyword>
<dbReference type="PANTHER" id="PTHR43976:SF16">
    <property type="entry name" value="SHORT-CHAIN DEHYDROGENASE_REDUCTASE FAMILY PROTEIN"/>
    <property type="match status" value="1"/>
</dbReference>
<accession>A0A2B7XAU7</accession>
<dbReference type="Pfam" id="PF00106">
    <property type="entry name" value="adh_short"/>
    <property type="match status" value="1"/>
</dbReference>
<dbReference type="InterPro" id="IPR002347">
    <property type="entry name" value="SDR_fam"/>
</dbReference>
<dbReference type="Gene3D" id="3.40.50.720">
    <property type="entry name" value="NAD(P)-binding Rossmann-like Domain"/>
    <property type="match status" value="1"/>
</dbReference>
<evidence type="ECO:0000256" key="2">
    <source>
        <dbReference type="ARBA" id="ARBA00023002"/>
    </source>
</evidence>
<organism evidence="3 4">
    <name type="scientific">Blastomyces parvus</name>
    <dbReference type="NCBI Taxonomy" id="2060905"/>
    <lineage>
        <taxon>Eukaryota</taxon>
        <taxon>Fungi</taxon>
        <taxon>Dikarya</taxon>
        <taxon>Ascomycota</taxon>
        <taxon>Pezizomycotina</taxon>
        <taxon>Eurotiomycetes</taxon>
        <taxon>Eurotiomycetidae</taxon>
        <taxon>Onygenales</taxon>
        <taxon>Ajellomycetaceae</taxon>
        <taxon>Blastomyces</taxon>
    </lineage>
</organism>
<dbReference type="PRINTS" id="PR00081">
    <property type="entry name" value="GDHRDH"/>
</dbReference>
<comment type="similarity">
    <text evidence="1">Belongs to the short-chain dehydrogenases/reductases (SDR) family.</text>
</comment>
<dbReference type="GO" id="GO:0016491">
    <property type="term" value="F:oxidoreductase activity"/>
    <property type="evidence" value="ECO:0007669"/>
    <property type="project" value="UniProtKB-KW"/>
</dbReference>
<evidence type="ECO:0000256" key="1">
    <source>
        <dbReference type="ARBA" id="ARBA00006484"/>
    </source>
</evidence>
<sequence length="291" mass="31238">MSPIVWLVTGCSSGFGYEFVLELLARGERVIATARQVQKLTTLEEAGAKILRLDLADSALQIMTAVQAAIKIYGAIDVVVNNAGYLEAGVFEGISDEKFMGQFRTNVFGTSNVTRSILPHFRSRKAGTIVVIGSAAGWQGTLGGSAYNSSKSAVAGMRIFEALQQETAHLGIRSLLVEPGRFRTQVFSPANVCKNLCPIPDYTAATEAMDGFLAATAGNEPGDPRKAVKVIIDVVRNEGVGKDREFPARLPLGRDALEIVRKKCSDTLALLDRWEEVIVSTDISVQGEASS</sequence>
<evidence type="ECO:0000313" key="3">
    <source>
        <dbReference type="EMBL" id="PGH06019.1"/>
    </source>
</evidence>
<dbReference type="Proteomes" id="UP000224080">
    <property type="component" value="Unassembled WGS sequence"/>
</dbReference>
<dbReference type="STRING" id="2060905.A0A2B7XAU7"/>
<dbReference type="EMBL" id="PDNC01000025">
    <property type="protein sequence ID" value="PGH06019.1"/>
    <property type="molecule type" value="Genomic_DNA"/>
</dbReference>
<proteinExistence type="inferred from homology"/>
<dbReference type="PANTHER" id="PTHR43976">
    <property type="entry name" value="SHORT CHAIN DEHYDROGENASE"/>
    <property type="match status" value="1"/>
</dbReference>